<dbReference type="Gene3D" id="1.10.530.40">
    <property type="match status" value="1"/>
</dbReference>
<dbReference type="Gene3D" id="2.10.270.10">
    <property type="entry name" value="Cholin Binding"/>
    <property type="match status" value="2"/>
</dbReference>
<feature type="repeat" description="Cell wall-binding" evidence="5">
    <location>
        <begin position="16"/>
        <end position="35"/>
    </location>
</feature>
<dbReference type="InterPro" id="IPR023347">
    <property type="entry name" value="Lysozyme_dom_sf"/>
</dbReference>
<keyword evidence="2 6" id="KW-0081">Bacteriolytic enzyme</keyword>
<evidence type="ECO:0000256" key="1">
    <source>
        <dbReference type="ARBA" id="ARBA00022529"/>
    </source>
</evidence>
<dbReference type="Pfam" id="PF00959">
    <property type="entry name" value="Phage_lysozyme"/>
    <property type="match status" value="1"/>
</dbReference>
<evidence type="ECO:0000256" key="2">
    <source>
        <dbReference type="ARBA" id="ARBA00022638"/>
    </source>
</evidence>
<dbReference type="KEGG" id="csb:CLSA_c22880"/>
<name>U5MRW0_CLOSA</name>
<keyword evidence="1 6" id="KW-0929">Antimicrobial</keyword>
<dbReference type="GeneID" id="55474725"/>
<evidence type="ECO:0000256" key="6">
    <source>
        <dbReference type="RuleBase" id="RU003788"/>
    </source>
</evidence>
<dbReference type="InterPro" id="IPR002196">
    <property type="entry name" value="Glyco_hydro_24"/>
</dbReference>
<protein>
    <recommendedName>
        <fullName evidence="6">Lysozyme</fullName>
        <ecNumber evidence="6">3.2.1.17</ecNumber>
    </recommendedName>
</protein>
<dbReference type="GO" id="GO:0016998">
    <property type="term" value="P:cell wall macromolecule catabolic process"/>
    <property type="evidence" value="ECO:0007669"/>
    <property type="project" value="InterPro"/>
</dbReference>
<evidence type="ECO:0000256" key="3">
    <source>
        <dbReference type="ARBA" id="ARBA00022737"/>
    </source>
</evidence>
<dbReference type="PROSITE" id="PS51170">
    <property type="entry name" value="CW"/>
    <property type="match status" value="2"/>
</dbReference>
<dbReference type="Pfam" id="PF19127">
    <property type="entry name" value="Choline_bind_3"/>
    <property type="match status" value="1"/>
</dbReference>
<dbReference type="Proteomes" id="UP000017118">
    <property type="component" value="Chromosome"/>
</dbReference>
<proteinExistence type="inferred from homology"/>
<dbReference type="PATRIC" id="fig|1345695.10.peg.2272"/>
<dbReference type="PANTHER" id="PTHR38107">
    <property type="match status" value="1"/>
</dbReference>
<dbReference type="OrthoDB" id="529831at2"/>
<dbReference type="GO" id="GO:0031640">
    <property type="term" value="P:killing of cells of another organism"/>
    <property type="evidence" value="ECO:0007669"/>
    <property type="project" value="UniProtKB-KW"/>
</dbReference>
<dbReference type="EC" id="3.2.1.17" evidence="6"/>
<dbReference type="InterPro" id="IPR051018">
    <property type="entry name" value="Bacteriophage_GH24"/>
</dbReference>
<evidence type="ECO:0000256" key="4">
    <source>
        <dbReference type="ARBA" id="ARBA00023200"/>
    </source>
</evidence>
<dbReference type="HOGENOM" id="CLU_1060508_0_0_9"/>
<evidence type="ECO:0000313" key="8">
    <source>
        <dbReference type="Proteomes" id="UP000017118"/>
    </source>
</evidence>
<dbReference type="SUPFAM" id="SSF69360">
    <property type="entry name" value="Cell wall binding repeat"/>
    <property type="match status" value="1"/>
</dbReference>
<dbReference type="InterPro" id="IPR023346">
    <property type="entry name" value="Lysozyme-like_dom_sf"/>
</dbReference>
<comment type="catalytic activity">
    <reaction evidence="6">
        <text>Hydrolysis of (1-&gt;4)-beta-linkages between N-acetylmuramic acid and N-acetyl-D-glucosamine residues in a peptidoglycan and between N-acetyl-D-glucosamine residues in chitodextrins.</text>
        <dbReference type="EC" id="3.2.1.17"/>
    </reaction>
</comment>
<dbReference type="eggNOG" id="COG5263">
    <property type="taxonomic scope" value="Bacteria"/>
</dbReference>
<organism evidence="7 8">
    <name type="scientific">Clostridium saccharobutylicum DSM 13864</name>
    <dbReference type="NCBI Taxonomy" id="1345695"/>
    <lineage>
        <taxon>Bacteria</taxon>
        <taxon>Bacillati</taxon>
        <taxon>Bacillota</taxon>
        <taxon>Clostridia</taxon>
        <taxon>Eubacteriales</taxon>
        <taxon>Clostridiaceae</taxon>
        <taxon>Clostridium</taxon>
    </lineage>
</organism>
<dbReference type="RefSeq" id="WP_022746414.1">
    <property type="nucleotide sequence ID" value="NC_022571.1"/>
</dbReference>
<gene>
    <name evidence="7" type="ORF">CLSA_c22880</name>
</gene>
<keyword evidence="8" id="KW-1185">Reference proteome</keyword>
<dbReference type="GO" id="GO:0003796">
    <property type="term" value="F:lysozyme activity"/>
    <property type="evidence" value="ECO:0007669"/>
    <property type="project" value="UniProtKB-EC"/>
</dbReference>
<reference evidence="7 8" key="1">
    <citation type="journal article" date="2013" name="Genome Announc.">
        <title>Complete Genome Sequence of the Solvent Producer Clostridium saccharobutylicum NCP262 (DSM 13864).</title>
        <authorList>
            <person name="Poehlein A."/>
            <person name="Hartwich K."/>
            <person name="Krabben P."/>
            <person name="Ehrenreich A."/>
            <person name="Liebl W."/>
            <person name="Durre P."/>
            <person name="Gottschalk G."/>
            <person name="Daniel R."/>
        </authorList>
    </citation>
    <scope>NUCLEOTIDE SEQUENCE [LARGE SCALE GENOMIC DNA]</scope>
    <source>
        <strain evidence="7">DSM 13864</strain>
    </source>
</reference>
<dbReference type="CDD" id="cd00737">
    <property type="entry name" value="lyz_endolysin_autolysin"/>
    <property type="match status" value="1"/>
</dbReference>
<dbReference type="InterPro" id="IPR018337">
    <property type="entry name" value="Cell_wall/Cho-bd_repeat"/>
</dbReference>
<evidence type="ECO:0000256" key="5">
    <source>
        <dbReference type="PROSITE-ProRule" id="PRU00591"/>
    </source>
</evidence>
<dbReference type="SUPFAM" id="SSF53955">
    <property type="entry name" value="Lysozyme-like"/>
    <property type="match status" value="1"/>
</dbReference>
<dbReference type="PANTHER" id="PTHR38107:SF3">
    <property type="entry name" value="LYSOZYME RRRD-RELATED"/>
    <property type="match status" value="1"/>
</dbReference>
<dbReference type="GO" id="GO:0042742">
    <property type="term" value="P:defense response to bacterium"/>
    <property type="evidence" value="ECO:0007669"/>
    <property type="project" value="UniProtKB-KW"/>
</dbReference>
<dbReference type="GO" id="GO:0009253">
    <property type="term" value="P:peptidoglycan catabolic process"/>
    <property type="evidence" value="ECO:0007669"/>
    <property type="project" value="InterPro"/>
</dbReference>
<dbReference type="InterPro" id="IPR033907">
    <property type="entry name" value="Endolysin_autolysin"/>
</dbReference>
<sequence>MPQWKWCVEGLDGKVMKGWYEDNGAWYYLNDQGIMQTGWIQDTDKRWYYLDETTGAMQTGWIQLKGIWYYLEPNSNGYMGSCYIDCTSIIDGKTYAFDKDGHLIENKALSDKGAEFVSSWEGFSSTWEDVGDGYWTIGIGTATSGTLGKQLYASGITSCTKEQAYKWLEQECSSCYEAIKGKLDANNITLAQNQIDALISMAYNIGACGLVDSTLFKNILNGVTDEATIRSNFEAWDKCNGVVWDGLKKRRDSEADLYLNADYIGNN</sequence>
<keyword evidence="6 7" id="KW-0326">Glycosidase</keyword>
<comment type="similarity">
    <text evidence="6">Belongs to the glycosyl hydrolase 24 family.</text>
</comment>
<dbReference type="EMBL" id="CP006721">
    <property type="protein sequence ID" value="AGX43263.1"/>
    <property type="molecule type" value="Genomic_DNA"/>
</dbReference>
<dbReference type="eggNOG" id="COG3772">
    <property type="taxonomic scope" value="Bacteria"/>
</dbReference>
<dbReference type="Pfam" id="PF01473">
    <property type="entry name" value="Choline_bind_1"/>
    <property type="match status" value="1"/>
</dbReference>
<dbReference type="AlphaFoldDB" id="U5MRW0"/>
<accession>U5MRW0</accession>
<feature type="repeat" description="Cell wall-binding" evidence="5">
    <location>
        <begin position="36"/>
        <end position="56"/>
    </location>
</feature>
<keyword evidence="3" id="KW-0677">Repeat</keyword>
<keyword evidence="4" id="KW-1035">Host cytoplasm</keyword>
<evidence type="ECO:0000313" key="7">
    <source>
        <dbReference type="EMBL" id="AGX43263.1"/>
    </source>
</evidence>
<keyword evidence="6 7" id="KW-0378">Hydrolase</keyword>